<keyword evidence="5" id="KW-1185">Reference proteome</keyword>
<dbReference type="GO" id="GO:0007018">
    <property type="term" value="P:microtubule-based movement"/>
    <property type="evidence" value="ECO:0007669"/>
    <property type="project" value="InterPro"/>
</dbReference>
<organism evidence="4 5">
    <name type="scientific">Dipteronia dyeriana</name>
    <dbReference type="NCBI Taxonomy" id="168575"/>
    <lineage>
        <taxon>Eukaryota</taxon>
        <taxon>Viridiplantae</taxon>
        <taxon>Streptophyta</taxon>
        <taxon>Embryophyta</taxon>
        <taxon>Tracheophyta</taxon>
        <taxon>Spermatophyta</taxon>
        <taxon>Magnoliopsida</taxon>
        <taxon>eudicotyledons</taxon>
        <taxon>Gunneridae</taxon>
        <taxon>Pentapetalae</taxon>
        <taxon>rosids</taxon>
        <taxon>malvids</taxon>
        <taxon>Sapindales</taxon>
        <taxon>Sapindaceae</taxon>
        <taxon>Hippocastanoideae</taxon>
        <taxon>Acereae</taxon>
        <taxon>Dipteronia</taxon>
    </lineage>
</organism>
<dbReference type="InterPro" id="IPR036961">
    <property type="entry name" value="Kinesin_motor_dom_sf"/>
</dbReference>
<keyword evidence="1" id="KW-0505">Motor protein</keyword>
<dbReference type="GO" id="GO:0008017">
    <property type="term" value="F:microtubule binding"/>
    <property type="evidence" value="ECO:0007669"/>
    <property type="project" value="InterPro"/>
</dbReference>
<comment type="similarity">
    <text evidence="2">Belongs to the TRAFAC class myosin-kinesin ATPase superfamily. Kinesin family.</text>
</comment>
<name>A0AAD9WRB2_9ROSI</name>
<evidence type="ECO:0000313" key="5">
    <source>
        <dbReference type="Proteomes" id="UP001280121"/>
    </source>
</evidence>
<comment type="caution">
    <text evidence="2">Lacks conserved residue(s) required for the propagation of feature annotation.</text>
</comment>
<dbReference type="Pfam" id="PF00225">
    <property type="entry name" value="Kinesin"/>
    <property type="match status" value="1"/>
</dbReference>
<dbReference type="AlphaFoldDB" id="A0AAD9WRB2"/>
<dbReference type="SUPFAM" id="SSF52540">
    <property type="entry name" value="P-loop containing nucleoside triphosphate hydrolases"/>
    <property type="match status" value="1"/>
</dbReference>
<protein>
    <recommendedName>
        <fullName evidence="3">Kinesin motor domain-containing protein</fullName>
    </recommendedName>
</protein>
<evidence type="ECO:0000259" key="3">
    <source>
        <dbReference type="PROSITE" id="PS50067"/>
    </source>
</evidence>
<evidence type="ECO:0000256" key="1">
    <source>
        <dbReference type="ARBA" id="ARBA00023175"/>
    </source>
</evidence>
<sequence>MIIWEDEKEEDFSLSFHRVFYEKSKQVEVYKFLALPIVRDAVDTINGTIITYGQVKLYSLRKAECKEYCYLE</sequence>
<evidence type="ECO:0000313" key="4">
    <source>
        <dbReference type="EMBL" id="KAK2640546.1"/>
    </source>
</evidence>
<accession>A0AAD9WRB2</accession>
<comment type="caution">
    <text evidence="4">The sequence shown here is derived from an EMBL/GenBank/DDBJ whole genome shotgun (WGS) entry which is preliminary data.</text>
</comment>
<dbReference type="InterPro" id="IPR027417">
    <property type="entry name" value="P-loop_NTPase"/>
</dbReference>
<dbReference type="GO" id="GO:0005524">
    <property type="term" value="F:ATP binding"/>
    <property type="evidence" value="ECO:0007669"/>
    <property type="project" value="InterPro"/>
</dbReference>
<evidence type="ECO:0000256" key="2">
    <source>
        <dbReference type="PROSITE-ProRule" id="PRU00283"/>
    </source>
</evidence>
<dbReference type="Gene3D" id="3.40.850.10">
    <property type="entry name" value="Kinesin motor domain"/>
    <property type="match status" value="1"/>
</dbReference>
<dbReference type="InterPro" id="IPR001752">
    <property type="entry name" value="Kinesin_motor_dom"/>
</dbReference>
<gene>
    <name evidence="4" type="ORF">Ddye_028341</name>
</gene>
<dbReference type="EMBL" id="JANJYI010000008">
    <property type="protein sequence ID" value="KAK2640546.1"/>
    <property type="molecule type" value="Genomic_DNA"/>
</dbReference>
<dbReference type="PROSITE" id="PS50067">
    <property type="entry name" value="KINESIN_MOTOR_2"/>
    <property type="match status" value="1"/>
</dbReference>
<reference evidence="4" key="1">
    <citation type="journal article" date="2023" name="Plant J.">
        <title>Genome sequences and population genomics provide insights into the demographic history, inbreeding, and mutation load of two 'living fossil' tree species of Dipteronia.</title>
        <authorList>
            <person name="Feng Y."/>
            <person name="Comes H.P."/>
            <person name="Chen J."/>
            <person name="Zhu S."/>
            <person name="Lu R."/>
            <person name="Zhang X."/>
            <person name="Li P."/>
            <person name="Qiu J."/>
            <person name="Olsen K.M."/>
            <person name="Qiu Y."/>
        </authorList>
    </citation>
    <scope>NUCLEOTIDE SEQUENCE</scope>
    <source>
        <strain evidence="4">KIB01</strain>
    </source>
</reference>
<feature type="domain" description="Kinesin motor" evidence="3">
    <location>
        <begin position="1"/>
        <end position="54"/>
    </location>
</feature>
<dbReference type="GO" id="GO:0003777">
    <property type="term" value="F:microtubule motor activity"/>
    <property type="evidence" value="ECO:0007669"/>
    <property type="project" value="InterPro"/>
</dbReference>
<dbReference type="Proteomes" id="UP001280121">
    <property type="component" value="Unassembled WGS sequence"/>
</dbReference>
<proteinExistence type="inferred from homology"/>